<sequence>MSVNQNTPYNKIQKAKRGSLNRPQSAAIMDSDFSTGFRSDIENDSLSLAYKSRLHALFMQIEKEFDLLYQENLNLQEKIEILNEKLEKDTFDKPDCPDLENNFSKVLTKKLSSSSQKSKTAHKLKAQTSKIVSSFKAPNYSCGLIKEYLGHKDGVWEVSVARPGIPAIGTASADHTACIWSIESTRCLLQYQGHSGSVNSIRFHPSKDFVLTGGGDCVAHIWQAALNWDLPKGHSSEEELEDGNDTLGAGDDTSDVGSCQRVPTLRTPIGELIGHSGAVAAAEWLTGAEMVITASWDRSAILHDVETGSQIVTLSGHDQELTHTASHPTQKLAVTSSRDTTFRLWDFRETVHAVSVFQGHTESVTSAVFTREDKVVSGSDDRSVKVWDLRNMRSPVATIRVDSAVNRLSVSSNGIIAIPHDNRHIRLFDLNGARLARLPRSSRQGHNRMVAGTAWADETLGGVNLLTCGFDRRVLGWSVASLKDI</sequence>
<proteinExistence type="predicted"/>
<evidence type="ECO:0000313" key="11">
    <source>
        <dbReference type="RefSeq" id="XP_030762522.1"/>
    </source>
</evidence>
<dbReference type="PROSITE" id="PS50082">
    <property type="entry name" value="WD_REPEATS_2"/>
    <property type="match status" value="3"/>
</dbReference>
<dbReference type="PROSITE" id="PS00678">
    <property type="entry name" value="WD_REPEATS_1"/>
    <property type="match status" value="1"/>
</dbReference>
<comment type="subcellular location">
    <subcellularLocation>
        <location evidence="2">Cytoplasm</location>
    </subcellularLocation>
    <subcellularLocation>
        <location evidence="1">Nucleus</location>
    </subcellularLocation>
</comment>
<feature type="repeat" description="WD" evidence="8">
    <location>
        <begin position="314"/>
        <end position="355"/>
    </location>
</feature>
<dbReference type="Pfam" id="PF00400">
    <property type="entry name" value="WD40"/>
    <property type="match status" value="4"/>
</dbReference>
<evidence type="ECO:0000313" key="10">
    <source>
        <dbReference type="Proteomes" id="UP000504635"/>
    </source>
</evidence>
<evidence type="ECO:0000256" key="3">
    <source>
        <dbReference type="ARBA" id="ARBA00022490"/>
    </source>
</evidence>
<keyword evidence="5" id="KW-0677">Repeat</keyword>
<feature type="repeat" description="WD" evidence="8">
    <location>
        <begin position="191"/>
        <end position="223"/>
    </location>
</feature>
<dbReference type="InterPro" id="IPR020472">
    <property type="entry name" value="WD40_PAC1"/>
</dbReference>
<dbReference type="PANTHER" id="PTHR19855">
    <property type="entry name" value="WD40 REPEAT PROTEIN 12, 37"/>
    <property type="match status" value="1"/>
</dbReference>
<dbReference type="GO" id="GO:0005737">
    <property type="term" value="C:cytoplasm"/>
    <property type="evidence" value="ECO:0007669"/>
    <property type="project" value="UniProtKB-SubCell"/>
</dbReference>
<dbReference type="PANTHER" id="PTHR19855:SF12">
    <property type="entry name" value="WD REPEAT-CONTAINING PROTEIN 37"/>
    <property type="match status" value="1"/>
</dbReference>
<feature type="compositionally biased region" description="Polar residues" evidence="9">
    <location>
        <begin position="1"/>
        <end position="10"/>
    </location>
</feature>
<dbReference type="InterPro" id="IPR036322">
    <property type="entry name" value="WD40_repeat_dom_sf"/>
</dbReference>
<feature type="region of interest" description="Disordered" evidence="9">
    <location>
        <begin position="233"/>
        <end position="258"/>
    </location>
</feature>
<dbReference type="GO" id="GO:0005634">
    <property type="term" value="C:nucleus"/>
    <property type="evidence" value="ECO:0007669"/>
    <property type="project" value="UniProtKB-SubCell"/>
</dbReference>
<keyword evidence="10" id="KW-1185">Reference proteome</keyword>
<organism evidence="10 11">
    <name type="scientific">Sitophilus oryzae</name>
    <name type="common">Rice weevil</name>
    <name type="synonym">Curculio oryzae</name>
    <dbReference type="NCBI Taxonomy" id="7048"/>
    <lineage>
        <taxon>Eukaryota</taxon>
        <taxon>Metazoa</taxon>
        <taxon>Ecdysozoa</taxon>
        <taxon>Arthropoda</taxon>
        <taxon>Hexapoda</taxon>
        <taxon>Insecta</taxon>
        <taxon>Pterygota</taxon>
        <taxon>Neoptera</taxon>
        <taxon>Endopterygota</taxon>
        <taxon>Coleoptera</taxon>
        <taxon>Polyphaga</taxon>
        <taxon>Cucujiformia</taxon>
        <taxon>Curculionidae</taxon>
        <taxon>Dryophthorinae</taxon>
        <taxon>Sitophilus</taxon>
    </lineage>
</organism>
<keyword evidence="4 8" id="KW-0853">WD repeat</keyword>
<dbReference type="Proteomes" id="UP000504635">
    <property type="component" value="Unplaced"/>
</dbReference>
<dbReference type="CTD" id="22884"/>
<accession>A0A6J2YGG4</accession>
<evidence type="ECO:0000256" key="7">
    <source>
        <dbReference type="ARBA" id="ARBA00040954"/>
    </source>
</evidence>
<dbReference type="SUPFAM" id="SSF50978">
    <property type="entry name" value="WD40 repeat-like"/>
    <property type="match status" value="1"/>
</dbReference>
<dbReference type="GeneID" id="115887276"/>
<dbReference type="InterPro" id="IPR015943">
    <property type="entry name" value="WD40/YVTN_repeat-like_dom_sf"/>
</dbReference>
<dbReference type="PROSITE" id="PS50294">
    <property type="entry name" value="WD_REPEATS_REGION"/>
    <property type="match status" value="3"/>
</dbReference>
<name>A0A6J2YGG4_SITOR</name>
<dbReference type="CDD" id="cd00200">
    <property type="entry name" value="WD40"/>
    <property type="match status" value="1"/>
</dbReference>
<dbReference type="InterPro" id="IPR019775">
    <property type="entry name" value="WD40_repeat_CS"/>
</dbReference>
<evidence type="ECO:0000256" key="6">
    <source>
        <dbReference type="ARBA" id="ARBA00023242"/>
    </source>
</evidence>
<reference evidence="11" key="1">
    <citation type="submission" date="2025-08" db="UniProtKB">
        <authorList>
            <consortium name="RefSeq"/>
        </authorList>
    </citation>
    <scope>IDENTIFICATION</scope>
    <source>
        <tissue evidence="11">Gonads</tissue>
    </source>
</reference>
<evidence type="ECO:0000256" key="2">
    <source>
        <dbReference type="ARBA" id="ARBA00004496"/>
    </source>
</evidence>
<dbReference type="RefSeq" id="XP_030762522.1">
    <property type="nucleotide sequence ID" value="XM_030906662.1"/>
</dbReference>
<keyword evidence="3" id="KW-0963">Cytoplasm</keyword>
<dbReference type="AlphaFoldDB" id="A0A6J2YGG4"/>
<dbReference type="FunFam" id="2.130.10.10:FF:001150">
    <property type="entry name" value="WD repeat-containing protein 37"/>
    <property type="match status" value="1"/>
</dbReference>
<dbReference type="FunCoup" id="A0A6J2YGG4">
    <property type="interactions" value="1775"/>
</dbReference>
<dbReference type="Gene3D" id="2.130.10.10">
    <property type="entry name" value="YVTN repeat-like/Quinoprotein amine dehydrogenase"/>
    <property type="match status" value="3"/>
</dbReference>
<dbReference type="OrthoDB" id="9984207at2759"/>
<dbReference type="KEGG" id="soy:115887276"/>
<dbReference type="InParanoid" id="A0A6J2YGG4"/>
<evidence type="ECO:0000256" key="4">
    <source>
        <dbReference type="ARBA" id="ARBA00022574"/>
    </source>
</evidence>
<keyword evidence="6" id="KW-0539">Nucleus</keyword>
<evidence type="ECO:0000256" key="5">
    <source>
        <dbReference type="ARBA" id="ARBA00022737"/>
    </source>
</evidence>
<dbReference type="InterPro" id="IPR001680">
    <property type="entry name" value="WD40_rpt"/>
</dbReference>
<evidence type="ECO:0000256" key="1">
    <source>
        <dbReference type="ARBA" id="ARBA00004123"/>
    </source>
</evidence>
<feature type="region of interest" description="Disordered" evidence="9">
    <location>
        <begin position="1"/>
        <end position="23"/>
    </location>
</feature>
<evidence type="ECO:0000256" key="9">
    <source>
        <dbReference type="SAM" id="MobiDB-lite"/>
    </source>
</evidence>
<dbReference type="PRINTS" id="PR00320">
    <property type="entry name" value="GPROTEINBRPT"/>
</dbReference>
<evidence type="ECO:0000256" key="8">
    <source>
        <dbReference type="PROSITE-ProRule" id="PRU00221"/>
    </source>
</evidence>
<dbReference type="SMART" id="SM00320">
    <property type="entry name" value="WD40"/>
    <property type="match status" value="7"/>
</dbReference>
<feature type="repeat" description="WD" evidence="8">
    <location>
        <begin position="357"/>
        <end position="397"/>
    </location>
</feature>
<gene>
    <name evidence="11" type="primary">LOC115887276</name>
</gene>
<protein>
    <recommendedName>
        <fullName evidence="7">WD repeat-containing protein 37</fullName>
    </recommendedName>
</protein>